<name>A0ABD0LU42_9CAEN</name>
<organism evidence="1 2">
    <name type="scientific">Batillaria attramentaria</name>
    <dbReference type="NCBI Taxonomy" id="370345"/>
    <lineage>
        <taxon>Eukaryota</taxon>
        <taxon>Metazoa</taxon>
        <taxon>Spiralia</taxon>
        <taxon>Lophotrochozoa</taxon>
        <taxon>Mollusca</taxon>
        <taxon>Gastropoda</taxon>
        <taxon>Caenogastropoda</taxon>
        <taxon>Sorbeoconcha</taxon>
        <taxon>Cerithioidea</taxon>
        <taxon>Batillariidae</taxon>
        <taxon>Batillaria</taxon>
    </lineage>
</organism>
<comment type="caution">
    <text evidence="1">The sequence shown here is derived from an EMBL/GenBank/DDBJ whole genome shotgun (WGS) entry which is preliminary data.</text>
</comment>
<dbReference type="Proteomes" id="UP001519460">
    <property type="component" value="Unassembled WGS sequence"/>
</dbReference>
<sequence length="147" mass="15950">PQTVQSVWAPDCGTTLYQHHKQCSQSGHQIVGLLCTSTTNSAVSLGTRLWDYFVPAPQTVQSVWAPDCGTTLYQHHKQCSQSGHQIVGLLCTSTTNSAGSLGTKLNSAVWDCAYRMSTPDPQSPIFGTELPRSVCTSCRIKCHPDKP</sequence>
<keyword evidence="2" id="KW-1185">Reference proteome</keyword>
<protein>
    <submittedName>
        <fullName evidence="1">Uncharacterized protein</fullName>
    </submittedName>
</protein>
<feature type="non-terminal residue" evidence="1">
    <location>
        <position position="1"/>
    </location>
</feature>
<proteinExistence type="predicted"/>
<dbReference type="AlphaFoldDB" id="A0ABD0LU42"/>
<evidence type="ECO:0000313" key="1">
    <source>
        <dbReference type="EMBL" id="KAK7503165.1"/>
    </source>
</evidence>
<evidence type="ECO:0000313" key="2">
    <source>
        <dbReference type="Proteomes" id="UP001519460"/>
    </source>
</evidence>
<accession>A0ABD0LU42</accession>
<dbReference type="EMBL" id="JACVVK020000021">
    <property type="protein sequence ID" value="KAK7503165.1"/>
    <property type="molecule type" value="Genomic_DNA"/>
</dbReference>
<reference evidence="1 2" key="1">
    <citation type="journal article" date="2023" name="Sci. Data">
        <title>Genome assembly of the Korean intertidal mud-creeper Batillaria attramentaria.</title>
        <authorList>
            <person name="Patra A.K."/>
            <person name="Ho P.T."/>
            <person name="Jun S."/>
            <person name="Lee S.J."/>
            <person name="Kim Y."/>
            <person name="Won Y.J."/>
        </authorList>
    </citation>
    <scope>NUCLEOTIDE SEQUENCE [LARGE SCALE GENOMIC DNA]</scope>
    <source>
        <strain evidence="1">Wonlab-2016</strain>
    </source>
</reference>
<gene>
    <name evidence="1" type="ORF">BaRGS_00005430</name>
</gene>